<dbReference type="SMART" id="SM00304">
    <property type="entry name" value="HAMP"/>
    <property type="match status" value="1"/>
</dbReference>
<dbReference type="SMART" id="SM00283">
    <property type="entry name" value="MA"/>
    <property type="match status" value="1"/>
</dbReference>
<name>A0A9J6NXH0_9CLOT</name>
<dbReference type="InterPro" id="IPR033479">
    <property type="entry name" value="dCache_1"/>
</dbReference>
<dbReference type="SUPFAM" id="SSF58104">
    <property type="entry name" value="Methyl-accepting chemotaxis protein (MCP) signaling domain"/>
    <property type="match status" value="1"/>
</dbReference>
<dbReference type="PANTHER" id="PTHR32089:SF114">
    <property type="entry name" value="METHYL-ACCEPTING CHEMOTAXIS PROTEIN MCPB"/>
    <property type="match status" value="1"/>
</dbReference>
<dbReference type="CDD" id="cd12913">
    <property type="entry name" value="PDC1_MCP_like"/>
    <property type="match status" value="1"/>
</dbReference>
<accession>A0A9J6NXH0</accession>
<keyword evidence="5" id="KW-1133">Transmembrane helix</keyword>
<dbReference type="GO" id="GO:0005886">
    <property type="term" value="C:plasma membrane"/>
    <property type="evidence" value="ECO:0007669"/>
    <property type="project" value="UniProtKB-SubCell"/>
</dbReference>
<dbReference type="PROSITE" id="PS50111">
    <property type="entry name" value="CHEMOTAXIS_TRANSDUC_2"/>
    <property type="match status" value="1"/>
</dbReference>
<dbReference type="Gene3D" id="1.10.8.500">
    <property type="entry name" value="HAMP domain in histidine kinase"/>
    <property type="match status" value="1"/>
</dbReference>
<evidence type="ECO:0000256" key="6">
    <source>
        <dbReference type="ARBA" id="ARBA00023136"/>
    </source>
</evidence>
<evidence type="ECO:0000256" key="8">
    <source>
        <dbReference type="ARBA" id="ARBA00029447"/>
    </source>
</evidence>
<dbReference type="RefSeq" id="WP_250857821.1">
    <property type="nucleotide sequence ID" value="NZ_JAGSOJ010000001.1"/>
</dbReference>
<organism evidence="12 13">
    <name type="scientific">Oceanirhabdus seepicola</name>
    <dbReference type="NCBI Taxonomy" id="2828781"/>
    <lineage>
        <taxon>Bacteria</taxon>
        <taxon>Bacillati</taxon>
        <taxon>Bacillota</taxon>
        <taxon>Clostridia</taxon>
        <taxon>Eubacteriales</taxon>
        <taxon>Clostridiaceae</taxon>
        <taxon>Oceanirhabdus</taxon>
    </lineage>
</organism>
<comment type="similarity">
    <text evidence="8">Belongs to the methyl-accepting chemotaxis (MCP) protein family.</text>
</comment>
<gene>
    <name evidence="12" type="ORF">KDK92_04320</name>
</gene>
<reference evidence="12" key="1">
    <citation type="journal article" date="2021" name="mSystems">
        <title>Bacteria and Archaea Synergistically Convert Glycine Betaine to Biogenic Methane in the Formosa Cold Seep of the South China Sea.</title>
        <authorList>
            <person name="Li L."/>
            <person name="Zhang W."/>
            <person name="Zhang S."/>
            <person name="Song L."/>
            <person name="Sun Q."/>
            <person name="Zhang H."/>
            <person name="Xiang H."/>
            <person name="Dong X."/>
        </authorList>
    </citation>
    <scope>NUCLEOTIDE SEQUENCE</scope>
    <source>
        <strain evidence="12">ZWT</strain>
    </source>
</reference>
<dbReference type="Pfam" id="PF00015">
    <property type="entry name" value="MCPsignal"/>
    <property type="match status" value="1"/>
</dbReference>
<evidence type="ECO:0000256" key="1">
    <source>
        <dbReference type="ARBA" id="ARBA00004651"/>
    </source>
</evidence>
<dbReference type="GO" id="GO:0006935">
    <property type="term" value="P:chemotaxis"/>
    <property type="evidence" value="ECO:0007669"/>
    <property type="project" value="UniProtKB-KW"/>
</dbReference>
<comment type="subcellular location">
    <subcellularLocation>
        <location evidence="1">Cell membrane</location>
        <topology evidence="1">Multi-pass membrane protein</topology>
    </subcellularLocation>
</comment>
<keyword evidence="4" id="KW-0812">Transmembrane</keyword>
<dbReference type="InterPro" id="IPR029151">
    <property type="entry name" value="Sensor-like_sf"/>
</dbReference>
<dbReference type="SUPFAM" id="SSF103190">
    <property type="entry name" value="Sensory domain-like"/>
    <property type="match status" value="1"/>
</dbReference>
<evidence type="ECO:0000256" key="2">
    <source>
        <dbReference type="ARBA" id="ARBA00022475"/>
    </source>
</evidence>
<evidence type="ECO:0000256" key="4">
    <source>
        <dbReference type="ARBA" id="ARBA00022692"/>
    </source>
</evidence>
<keyword evidence="7 9" id="KW-0807">Transducer</keyword>
<comment type="caution">
    <text evidence="12">The sequence shown here is derived from an EMBL/GenBank/DDBJ whole genome shotgun (WGS) entry which is preliminary data.</text>
</comment>
<dbReference type="GO" id="GO:0007165">
    <property type="term" value="P:signal transduction"/>
    <property type="evidence" value="ECO:0007669"/>
    <property type="project" value="UniProtKB-KW"/>
</dbReference>
<keyword evidence="6" id="KW-0472">Membrane</keyword>
<evidence type="ECO:0000259" key="11">
    <source>
        <dbReference type="PROSITE" id="PS50885"/>
    </source>
</evidence>
<reference evidence="12" key="2">
    <citation type="submission" date="2021-04" db="EMBL/GenBank/DDBJ databases">
        <authorList>
            <person name="Dong X."/>
        </authorList>
    </citation>
    <scope>NUCLEOTIDE SEQUENCE</scope>
    <source>
        <strain evidence="12">ZWT</strain>
    </source>
</reference>
<dbReference type="Pfam" id="PF00672">
    <property type="entry name" value="HAMP"/>
    <property type="match status" value="1"/>
</dbReference>
<evidence type="ECO:0000256" key="9">
    <source>
        <dbReference type="PROSITE-ProRule" id="PRU00284"/>
    </source>
</evidence>
<dbReference type="InterPro" id="IPR004089">
    <property type="entry name" value="MCPsignal_dom"/>
</dbReference>
<keyword evidence="13" id="KW-1185">Reference proteome</keyword>
<dbReference type="EMBL" id="JAGSOJ010000001">
    <property type="protein sequence ID" value="MCM1988955.1"/>
    <property type="molecule type" value="Genomic_DNA"/>
</dbReference>
<keyword evidence="2" id="KW-1003">Cell membrane</keyword>
<feature type="domain" description="HAMP" evidence="11">
    <location>
        <begin position="308"/>
        <end position="360"/>
    </location>
</feature>
<evidence type="ECO:0000313" key="13">
    <source>
        <dbReference type="Proteomes" id="UP001056429"/>
    </source>
</evidence>
<evidence type="ECO:0000256" key="5">
    <source>
        <dbReference type="ARBA" id="ARBA00022989"/>
    </source>
</evidence>
<sequence length="665" mass="74242">MKRGIRLKLIIMFVLLISIPLALLGGVSYSKSKEVLKENFENSTLEIIRQVDKTITNRLKGLEKSLIQLSYDEKIQKIIHDEENLPEVMKQFENFMKSHDNVLDIYIGMKNQETYSYAVGGFVDNFDPTVRNWYIKAKNENKFIWAEPYEDNTTGKVVLTAAIPIFDKVNNNEFIGVLALDITLNDIGEEINSTKIGNNGYVYILDDESTIIMHPNSELLLKSLKVEDISKALEEKSQGHVEYKWEEDGVKKDKFTAFIKNEELGWNILAAMYIDEIDDDINVLLKWISYIGIGSLLVSILIALLFSKTITKPINSLLRVMEDVKKGDFSVRSNVKSKDELRSLGEGFNVMLESVGSFVSNIKIVSSEVNESSQSLAAISEETSASAEQMNTTIEEIAKGAAEQASDAQRGDQITYELAEKLNELTDNTRRVEESTNQVSEANLEGIKAVEELQNKTNSNEKAIEKIEAAVVELNNNTMTIDSILNTINSISEQTNLLALNASIEAARAGEAGKGFVVVADEIRKLAEGSKISTDEIKKIIFRVQEDSNNTVNTMNNVKIIVGEQSEAVYEVNESFKKISMSVEDIIGKIEFMSDFAEEISNNKGEMVDTMQNISNISQQTAASVEEVTASIEQQSVTVQEVANSADKLSELANKMEQELGKFRV</sequence>
<dbReference type="Pfam" id="PF02743">
    <property type="entry name" value="dCache_1"/>
    <property type="match status" value="1"/>
</dbReference>
<feature type="domain" description="Methyl-accepting transducer" evidence="10">
    <location>
        <begin position="379"/>
        <end position="636"/>
    </location>
</feature>
<dbReference type="PROSITE" id="PS50885">
    <property type="entry name" value="HAMP"/>
    <property type="match status" value="1"/>
</dbReference>
<proteinExistence type="inferred from homology"/>
<dbReference type="Proteomes" id="UP001056429">
    <property type="component" value="Unassembled WGS sequence"/>
</dbReference>
<keyword evidence="3" id="KW-0145">Chemotaxis</keyword>
<evidence type="ECO:0000256" key="7">
    <source>
        <dbReference type="ARBA" id="ARBA00023224"/>
    </source>
</evidence>
<dbReference type="AlphaFoldDB" id="A0A9J6NXH0"/>
<dbReference type="InterPro" id="IPR003660">
    <property type="entry name" value="HAMP_dom"/>
</dbReference>
<dbReference type="CDD" id="cd06225">
    <property type="entry name" value="HAMP"/>
    <property type="match status" value="1"/>
</dbReference>
<evidence type="ECO:0000256" key="3">
    <source>
        <dbReference type="ARBA" id="ARBA00022500"/>
    </source>
</evidence>
<protein>
    <submittedName>
        <fullName evidence="12">Methyl-accepting chemotaxis protein</fullName>
    </submittedName>
</protein>
<dbReference type="PANTHER" id="PTHR32089">
    <property type="entry name" value="METHYL-ACCEPTING CHEMOTAXIS PROTEIN MCPB"/>
    <property type="match status" value="1"/>
</dbReference>
<evidence type="ECO:0000259" key="10">
    <source>
        <dbReference type="PROSITE" id="PS50111"/>
    </source>
</evidence>
<dbReference type="Gene3D" id="1.10.287.950">
    <property type="entry name" value="Methyl-accepting chemotaxis protein"/>
    <property type="match status" value="1"/>
</dbReference>
<evidence type="ECO:0000313" key="12">
    <source>
        <dbReference type="EMBL" id="MCM1988955.1"/>
    </source>
</evidence>
<dbReference type="CDD" id="cd12912">
    <property type="entry name" value="PDC2_MCP_like"/>
    <property type="match status" value="1"/>
</dbReference>
<dbReference type="Gene3D" id="3.30.450.20">
    <property type="entry name" value="PAS domain"/>
    <property type="match status" value="2"/>
</dbReference>